<keyword evidence="7 10" id="KW-0833">Ubl conjugation pathway</keyword>
<dbReference type="RefSeq" id="XP_068354274.1">
    <property type="nucleotide sequence ID" value="XM_068490283.1"/>
</dbReference>
<dbReference type="InterPro" id="IPR045886">
    <property type="entry name" value="ThiF/MoeB/HesA"/>
</dbReference>
<dbReference type="FunFam" id="3.50.50.80:FF:000001">
    <property type="entry name" value="ubiquitin-like modifier-activating enzyme 1"/>
    <property type="match status" value="1"/>
</dbReference>
<evidence type="ECO:0000256" key="2">
    <source>
        <dbReference type="ARBA" id="ARBA00004906"/>
    </source>
</evidence>
<dbReference type="VEuPathDB" id="TrichDB:TRFO_01737"/>
<proteinExistence type="inferred from homology"/>
<dbReference type="GO" id="GO:0004839">
    <property type="term" value="F:ubiquitin activating enzyme activity"/>
    <property type="evidence" value="ECO:0007669"/>
    <property type="project" value="UniProtKB-EC"/>
</dbReference>
<dbReference type="Pfam" id="PF09358">
    <property type="entry name" value="E1_UFD"/>
    <property type="match status" value="1"/>
</dbReference>
<dbReference type="InterPro" id="IPR018965">
    <property type="entry name" value="Ub-activating_enz_E1_C"/>
</dbReference>
<evidence type="ECO:0000256" key="6">
    <source>
        <dbReference type="ARBA" id="ARBA00022741"/>
    </source>
</evidence>
<dbReference type="GO" id="GO:0016925">
    <property type="term" value="P:protein sumoylation"/>
    <property type="evidence" value="ECO:0007669"/>
    <property type="project" value="TreeGrafter"/>
</dbReference>
<keyword evidence="14" id="KW-1185">Reference proteome</keyword>
<gene>
    <name evidence="13" type="primary">UBA1</name>
    <name evidence="13" type="ORF">TRFO_01737</name>
</gene>
<comment type="pathway">
    <text evidence="2">Protein modification; protein ubiquitination.</text>
</comment>
<dbReference type="GO" id="GO:0005737">
    <property type="term" value="C:cytoplasm"/>
    <property type="evidence" value="ECO:0007669"/>
    <property type="project" value="TreeGrafter"/>
</dbReference>
<feature type="region of interest" description="Disordered" evidence="11">
    <location>
        <begin position="753"/>
        <end position="778"/>
    </location>
</feature>
<dbReference type="InterPro" id="IPR000011">
    <property type="entry name" value="UBQ/SUMO-activ_enz_E1-like"/>
</dbReference>
<dbReference type="NCBIfam" id="TIGR01408">
    <property type="entry name" value="Ube1"/>
    <property type="match status" value="1"/>
</dbReference>
<dbReference type="GO" id="GO:0031510">
    <property type="term" value="C:SUMO activating enzyme complex"/>
    <property type="evidence" value="ECO:0007669"/>
    <property type="project" value="TreeGrafter"/>
</dbReference>
<evidence type="ECO:0000259" key="12">
    <source>
        <dbReference type="SMART" id="SM00985"/>
    </source>
</evidence>
<dbReference type="SUPFAM" id="SSF69572">
    <property type="entry name" value="Activating enzymes of the ubiquitin-like proteins"/>
    <property type="match status" value="2"/>
</dbReference>
<evidence type="ECO:0000256" key="11">
    <source>
        <dbReference type="SAM" id="MobiDB-lite"/>
    </source>
</evidence>
<dbReference type="AlphaFoldDB" id="A0A1J4JQX0"/>
<dbReference type="FunFam" id="2.40.30.180:FF:000002">
    <property type="entry name" value="Ubiquitin-activating enzyme E1 2"/>
    <property type="match status" value="1"/>
</dbReference>
<keyword evidence="6 10" id="KW-0547">Nucleotide-binding</keyword>
<name>A0A1J4JQX0_9EUKA</name>
<evidence type="ECO:0000256" key="4">
    <source>
        <dbReference type="ARBA" id="ARBA00012990"/>
    </source>
</evidence>
<dbReference type="PRINTS" id="PR01849">
    <property type="entry name" value="UBIQUITINACT"/>
</dbReference>
<dbReference type="SMART" id="SM00985">
    <property type="entry name" value="UBA_e1_C"/>
    <property type="match status" value="1"/>
</dbReference>
<dbReference type="Gene3D" id="3.40.50.12550">
    <property type="entry name" value="Ubiquitin-activating enzyme E1, inactive adenylation domain, subdomain 2"/>
    <property type="match status" value="1"/>
</dbReference>
<protein>
    <recommendedName>
        <fullName evidence="4">E1 ubiquitin-activating enzyme</fullName>
        <ecNumber evidence="4">6.2.1.45</ecNumber>
    </recommendedName>
</protein>
<evidence type="ECO:0000256" key="9">
    <source>
        <dbReference type="PROSITE-ProRule" id="PRU10132"/>
    </source>
</evidence>
<evidence type="ECO:0000256" key="7">
    <source>
        <dbReference type="ARBA" id="ARBA00022786"/>
    </source>
</evidence>
<dbReference type="InterPro" id="IPR019572">
    <property type="entry name" value="UBA_E1_SCCH"/>
</dbReference>
<keyword evidence="5 10" id="KW-0436">Ligase</keyword>
<dbReference type="InterPro" id="IPR033127">
    <property type="entry name" value="UBQ-activ_enz_E1_Cys_AS"/>
</dbReference>
<feature type="active site" description="Glycyl thioester intermediate" evidence="9">
    <location>
        <position position="587"/>
    </location>
</feature>
<dbReference type="FunFam" id="3.40.50.720:FF:000015">
    <property type="entry name" value="Ubiquitin-activating enzyme E1 1"/>
    <property type="match status" value="1"/>
</dbReference>
<comment type="catalytic activity">
    <reaction evidence="1">
        <text>ATP + ubiquitin + [E1 ubiquitin-activating enzyme]-L-cysteine = AMP + diphosphate + S-ubiquitinyl-[E1 ubiquitin-activating enzyme]-L-cysteine.</text>
        <dbReference type="EC" id="6.2.1.45"/>
    </reaction>
</comment>
<dbReference type="InterPro" id="IPR042063">
    <property type="entry name" value="Ubi_acti_E1_SCCH"/>
</dbReference>
<dbReference type="PANTHER" id="PTHR10953">
    <property type="entry name" value="UBIQUITIN-ACTIVATING ENZYME E1"/>
    <property type="match status" value="1"/>
</dbReference>
<dbReference type="InterPro" id="IPR042449">
    <property type="entry name" value="Ub-E1_IAD_1"/>
</dbReference>
<dbReference type="EMBL" id="MLAK01000926">
    <property type="protein sequence ID" value="OHT01138.1"/>
    <property type="molecule type" value="Genomic_DNA"/>
</dbReference>
<dbReference type="PANTHER" id="PTHR10953:SF4">
    <property type="entry name" value="UBIQUITIN-ACTIVATING ENZYME E1 C-TERMINAL DOMAIN-CONTAINING PROTEIN"/>
    <property type="match status" value="1"/>
</dbReference>
<dbReference type="Gene3D" id="3.50.50.80">
    <property type="entry name" value="Ubiquitin-activating enzyme E1, inactive adenylation domain, subdomain 1"/>
    <property type="match status" value="1"/>
</dbReference>
<dbReference type="InterPro" id="IPR035985">
    <property type="entry name" value="Ubiquitin-activating_enz"/>
</dbReference>
<dbReference type="InterPro" id="IPR018075">
    <property type="entry name" value="UBQ-activ_enz_E1"/>
</dbReference>
<dbReference type="OrthoDB" id="10252231at2759"/>
<dbReference type="Gene3D" id="1.10.10.2660">
    <property type="entry name" value="Ubiquitin-activating enzyme E1, SCCH domain"/>
    <property type="match status" value="1"/>
</dbReference>
<dbReference type="Pfam" id="PF00899">
    <property type="entry name" value="ThiF"/>
    <property type="match status" value="2"/>
</dbReference>
<comment type="similarity">
    <text evidence="3 10">Belongs to the ubiquitin-activating E1 family.</text>
</comment>
<dbReference type="Pfam" id="PF10585">
    <property type="entry name" value="UBA_E1_SCCH"/>
    <property type="match status" value="1"/>
</dbReference>
<feature type="domain" description="Ubiquitin-activating enzyme E1 C-terminal" evidence="12">
    <location>
        <begin position="876"/>
        <end position="1006"/>
    </location>
</feature>
<dbReference type="Gene3D" id="3.10.290.60">
    <property type="entry name" value="Ubiquitin-activating enzyme E1, UFD domain"/>
    <property type="match status" value="1"/>
</dbReference>
<dbReference type="InterPro" id="IPR000594">
    <property type="entry name" value="ThiF_NAD_FAD-bd"/>
</dbReference>
<reference evidence="13" key="1">
    <citation type="submission" date="2016-10" db="EMBL/GenBank/DDBJ databases">
        <authorList>
            <person name="Benchimol M."/>
            <person name="Almeida L.G."/>
            <person name="Vasconcelos A.T."/>
            <person name="Perreira-Neves A."/>
            <person name="Rosa I.A."/>
            <person name="Tasca T."/>
            <person name="Bogo M.R."/>
            <person name="de Souza W."/>
        </authorList>
    </citation>
    <scope>NUCLEOTIDE SEQUENCE [LARGE SCALE GENOMIC DNA]</scope>
    <source>
        <strain evidence="13">K</strain>
    </source>
</reference>
<dbReference type="EC" id="6.2.1.45" evidence="4"/>
<accession>A0A1J4JQX0</accession>
<evidence type="ECO:0000313" key="14">
    <source>
        <dbReference type="Proteomes" id="UP000179807"/>
    </source>
</evidence>
<evidence type="ECO:0000256" key="8">
    <source>
        <dbReference type="ARBA" id="ARBA00022840"/>
    </source>
</evidence>
<keyword evidence="8 10" id="KW-0067">ATP-binding</keyword>
<dbReference type="Proteomes" id="UP000179807">
    <property type="component" value="Unassembled WGS sequence"/>
</dbReference>
<feature type="compositionally biased region" description="Acidic residues" evidence="11">
    <location>
        <begin position="763"/>
        <end position="778"/>
    </location>
</feature>
<dbReference type="Gene3D" id="2.40.30.180">
    <property type="entry name" value="Ubiquitin-activating enzyme E1, FCCH domain"/>
    <property type="match status" value="1"/>
</dbReference>
<dbReference type="GeneID" id="94824987"/>
<dbReference type="InterPro" id="IPR042302">
    <property type="entry name" value="E1_FCCH_sf"/>
</dbReference>
<sequence>MSSEPVIDENLYSRQIYVLGVDAMKKLAASSVLISGMGGLGVEIAKNVILAGINNVTIHDCRNVQMSDLASNFYLSESVIGQNRALACLEKLSSLNEYVTVSAKNDELTNDFIQNYNCVVITDYHRESEINRISTFCHENNIKLILTETHGVFAYIFNDFGQSFFVNDPNGEPPARFLISFITNSENGTVTIAEDEAHDLGDDSRVRFEEVEGMTEVNGKEFDIKLIDRRHFTIGDTSNFGKYTSVHRSGYGNQVIVPKEMKFNKLTEALKQNGETISTPFDFCAFGRDQQVVLAFIASHRVLEKHESESTETYSNISAEELISAASELNEEFHIVESIDEDLFREFARERDAVISPTCAAFGGIAGQEVIKAISNKFTPIYQFLAMAYVESLPADKEYELQNDRYDPYRIVFGNKQHEKMTQLKYFMIGAGALGCEQLKNWALMGIASGENGKVYITDMDTIERSNLNRQFLFRNSDIGKMKSDAAAAAAKVMNPAFTVEAQQNRIGPESAHIYHDRFYTSLDGVCNALDNVQTRLFSDQMCVYYRKPLLESGTLGPKAHYQIVAPDLTESYGSQQDAPEKGIPMCTLHNFPSCIDHCCMWARDQFGGLFEQQPQSVNTLIKDPKSIESSRKSELITLQQSLEAAKSFFVTEKCTTFDDCIRWARLKFEEYFNHKIRDLQHEFPKDKMTDEGLMFWSGNKRFPSPVEYDATNQYHADFINAAATLRARICGVPVESNAAERASKVEVPEWKPSGTKIKLDDDQNNESNQDDNEEDDQSIDSLIAEVRPLLLEHKLLNPEQFEKDEDSNGHMDFVAAAANIRAINYDIEPKDKLEIKRIAGKIIPAIATTTAMICGLVALEMYKVHSIEKKKVEDFRFGSINLAVSLFNIVEPAPCHTQKCEANGLSYTLWDTWTIKGDLTVKEFIEAVKETYKVQVDMLNIGKSLVYASFMPKYNTDEYFNKKLTAILVQDMNQPPLADGQFLIRCDANCVDINNPDVDVEIPPIALDIRGESA</sequence>
<dbReference type="InterPro" id="IPR038252">
    <property type="entry name" value="UBA_E1_C_sf"/>
</dbReference>
<evidence type="ECO:0000256" key="5">
    <source>
        <dbReference type="ARBA" id="ARBA00022598"/>
    </source>
</evidence>
<dbReference type="Gene3D" id="3.40.50.720">
    <property type="entry name" value="NAD(P)-binding Rossmann-like Domain"/>
    <property type="match status" value="1"/>
</dbReference>
<evidence type="ECO:0000256" key="1">
    <source>
        <dbReference type="ARBA" id="ARBA00000488"/>
    </source>
</evidence>
<dbReference type="UniPathway" id="UPA00143"/>
<comment type="caution">
    <text evidence="13">The sequence shown here is derived from an EMBL/GenBank/DDBJ whole genome shotgun (WGS) entry which is preliminary data.</text>
</comment>
<evidence type="ECO:0000313" key="13">
    <source>
        <dbReference type="EMBL" id="OHT01138.1"/>
    </source>
</evidence>
<dbReference type="GO" id="GO:0005524">
    <property type="term" value="F:ATP binding"/>
    <property type="evidence" value="ECO:0007669"/>
    <property type="project" value="UniProtKB-KW"/>
</dbReference>
<evidence type="ECO:0000256" key="3">
    <source>
        <dbReference type="ARBA" id="ARBA00005673"/>
    </source>
</evidence>
<dbReference type="GO" id="GO:0019948">
    <property type="term" value="F:SUMO activating enzyme activity"/>
    <property type="evidence" value="ECO:0007669"/>
    <property type="project" value="TreeGrafter"/>
</dbReference>
<evidence type="ECO:0000256" key="10">
    <source>
        <dbReference type="RuleBase" id="RU000519"/>
    </source>
</evidence>
<dbReference type="PROSITE" id="PS00865">
    <property type="entry name" value="UBIQUITIN_ACTIVAT_2"/>
    <property type="match status" value="1"/>
</dbReference>
<organism evidence="13 14">
    <name type="scientific">Tritrichomonas foetus</name>
    <dbReference type="NCBI Taxonomy" id="1144522"/>
    <lineage>
        <taxon>Eukaryota</taxon>
        <taxon>Metamonada</taxon>
        <taxon>Parabasalia</taxon>
        <taxon>Tritrichomonadida</taxon>
        <taxon>Tritrichomonadidae</taxon>
        <taxon>Tritrichomonas</taxon>
    </lineage>
</organism>